<keyword evidence="1" id="KW-1133">Transmembrane helix</keyword>
<sequence>MDTTLFSCFFQTRREVVPLYRLLVFLHVVSVLVSVGPFFILIPLIRKLRQADEKELNYYLPTFAGSVRLSKHAGHVLVVSGILLMWLGEWSWGTSWVVLTIVVMVSSLYFIARAFSPTLRKLQQPHENRDALVNKLRFSLALYIVLMLVMLWFMVVKPQLW</sequence>
<evidence type="ECO:0008006" key="4">
    <source>
        <dbReference type="Google" id="ProtNLM"/>
    </source>
</evidence>
<evidence type="ECO:0000313" key="2">
    <source>
        <dbReference type="EMBL" id="WNQ09123.1"/>
    </source>
</evidence>
<gene>
    <name evidence="2" type="ORF">MJA45_15865</name>
</gene>
<organism evidence="2 3">
    <name type="scientific">Paenibacillus aurantius</name>
    <dbReference type="NCBI Taxonomy" id="2918900"/>
    <lineage>
        <taxon>Bacteria</taxon>
        <taxon>Bacillati</taxon>
        <taxon>Bacillota</taxon>
        <taxon>Bacilli</taxon>
        <taxon>Bacillales</taxon>
        <taxon>Paenibacillaceae</taxon>
        <taxon>Paenibacillus</taxon>
    </lineage>
</organism>
<evidence type="ECO:0000313" key="3">
    <source>
        <dbReference type="Proteomes" id="UP001305702"/>
    </source>
</evidence>
<keyword evidence="3" id="KW-1185">Reference proteome</keyword>
<dbReference type="RefSeq" id="WP_315602891.1">
    <property type="nucleotide sequence ID" value="NZ_CP130318.1"/>
</dbReference>
<feature type="transmembrane region" description="Helical" evidence="1">
    <location>
        <begin position="94"/>
        <end position="115"/>
    </location>
</feature>
<keyword evidence="1" id="KW-0472">Membrane</keyword>
<dbReference type="EMBL" id="CP130318">
    <property type="protein sequence ID" value="WNQ09123.1"/>
    <property type="molecule type" value="Genomic_DNA"/>
</dbReference>
<dbReference type="KEGG" id="paun:MJA45_15865"/>
<dbReference type="AlphaFoldDB" id="A0AA96L9B8"/>
<reference evidence="2 3" key="1">
    <citation type="submission" date="2022-02" db="EMBL/GenBank/DDBJ databases">
        <title>Paenibacillus sp. MBLB1776 Whole Genome Shotgun Sequencing.</title>
        <authorList>
            <person name="Hwang C.Y."/>
            <person name="Cho E.-S."/>
            <person name="Seo M.-J."/>
        </authorList>
    </citation>
    <scope>NUCLEOTIDE SEQUENCE [LARGE SCALE GENOMIC DNA]</scope>
    <source>
        <strain evidence="2 3">MBLB1776</strain>
    </source>
</reference>
<evidence type="ECO:0000256" key="1">
    <source>
        <dbReference type="SAM" id="Phobius"/>
    </source>
</evidence>
<feature type="transmembrane region" description="Helical" evidence="1">
    <location>
        <begin position="20"/>
        <end position="45"/>
    </location>
</feature>
<feature type="transmembrane region" description="Helical" evidence="1">
    <location>
        <begin position="136"/>
        <end position="155"/>
    </location>
</feature>
<dbReference type="Proteomes" id="UP001305702">
    <property type="component" value="Chromosome"/>
</dbReference>
<accession>A0AA96L9B8</accession>
<name>A0AA96L9B8_9BACL</name>
<protein>
    <recommendedName>
        <fullName evidence="4">DUF2269 domain-containing protein</fullName>
    </recommendedName>
</protein>
<proteinExistence type="predicted"/>
<keyword evidence="1" id="KW-0812">Transmembrane</keyword>